<evidence type="ECO:0000256" key="13">
    <source>
        <dbReference type="ARBA" id="ARBA00025198"/>
    </source>
</evidence>
<evidence type="ECO:0000256" key="7">
    <source>
        <dbReference type="ARBA" id="ARBA00022781"/>
    </source>
</evidence>
<proteinExistence type="inferred from homology"/>
<dbReference type="GO" id="GO:0046933">
    <property type="term" value="F:proton-transporting ATP synthase activity, rotational mechanism"/>
    <property type="evidence" value="ECO:0007669"/>
    <property type="project" value="UniProtKB-UniRule"/>
</dbReference>
<dbReference type="PROSITE" id="PS00605">
    <property type="entry name" value="ATPASE_C"/>
    <property type="match status" value="1"/>
</dbReference>
<keyword evidence="12 14" id="KW-0066">ATP synthesis</keyword>
<keyword evidence="11 14" id="KW-0472">Membrane</keyword>
<dbReference type="AlphaFoldDB" id="A0A380NN21"/>
<feature type="domain" description="V-ATPase proteolipid subunit C-like" evidence="16">
    <location>
        <begin position="12"/>
        <end position="75"/>
    </location>
</feature>
<keyword evidence="10 14" id="KW-0446">Lipid-binding</keyword>
<accession>A0A380NN21</accession>
<dbReference type="GO" id="GO:0033177">
    <property type="term" value="C:proton-transporting two-sector ATPase complex, proton-transporting domain"/>
    <property type="evidence" value="ECO:0007669"/>
    <property type="project" value="InterPro"/>
</dbReference>
<evidence type="ECO:0000256" key="14">
    <source>
        <dbReference type="HAMAP-Rule" id="MF_01396"/>
    </source>
</evidence>
<evidence type="ECO:0000313" key="17">
    <source>
        <dbReference type="EMBL" id="SUP43564.1"/>
    </source>
</evidence>
<evidence type="ECO:0000256" key="4">
    <source>
        <dbReference type="ARBA" id="ARBA00022475"/>
    </source>
</evidence>
<dbReference type="InterPro" id="IPR020537">
    <property type="entry name" value="ATP_synth_F0_csu_DDCD_BS"/>
</dbReference>
<comment type="subcellular location">
    <subcellularLocation>
        <location evidence="1 14">Cell membrane</location>
        <topology evidence="1 14">Multi-pass membrane protein</topology>
    </subcellularLocation>
</comment>
<comment type="function">
    <text evidence="13 14">F(1)F(0) ATP synthase produces ATP from ADP in the presence of a proton or sodium gradient. F-type ATPases consist of two structural domains, F(1) containing the extramembraneous catalytic core and F(0) containing the membrane proton channel, linked together by a central stalk and a peripheral stalk. During catalysis, ATP synthesis in the catalytic domain of F(1) is coupled via a rotary mechanism of the central stalk subunits to proton translocation.</text>
</comment>
<keyword evidence="18" id="KW-1185">Reference proteome</keyword>
<keyword evidence="4 14" id="KW-1003">Cell membrane</keyword>
<evidence type="ECO:0000256" key="9">
    <source>
        <dbReference type="ARBA" id="ARBA00023065"/>
    </source>
</evidence>
<feature type="transmembrane region" description="Helical" evidence="14">
    <location>
        <begin position="52"/>
        <end position="77"/>
    </location>
</feature>
<organism evidence="17 18">
    <name type="scientific">Veillonella criceti</name>
    <dbReference type="NCBI Taxonomy" id="103891"/>
    <lineage>
        <taxon>Bacteria</taxon>
        <taxon>Bacillati</taxon>
        <taxon>Bacillota</taxon>
        <taxon>Negativicutes</taxon>
        <taxon>Veillonellales</taxon>
        <taxon>Veillonellaceae</taxon>
        <taxon>Veillonella</taxon>
    </lineage>
</organism>
<reference evidence="17 18" key="1">
    <citation type="submission" date="2018-06" db="EMBL/GenBank/DDBJ databases">
        <authorList>
            <consortium name="Pathogen Informatics"/>
            <person name="Doyle S."/>
        </authorList>
    </citation>
    <scope>NUCLEOTIDE SEQUENCE [LARGE SCALE GENOMIC DNA]</scope>
    <source>
        <strain evidence="17 18">NCTC12020</strain>
    </source>
</reference>
<evidence type="ECO:0000256" key="6">
    <source>
        <dbReference type="ARBA" id="ARBA00022692"/>
    </source>
</evidence>
<evidence type="ECO:0000256" key="1">
    <source>
        <dbReference type="ARBA" id="ARBA00004651"/>
    </source>
</evidence>
<evidence type="ECO:0000256" key="2">
    <source>
        <dbReference type="ARBA" id="ARBA00006704"/>
    </source>
</evidence>
<dbReference type="GO" id="GO:0008289">
    <property type="term" value="F:lipid binding"/>
    <property type="evidence" value="ECO:0007669"/>
    <property type="project" value="UniProtKB-KW"/>
</dbReference>
<evidence type="ECO:0000313" key="18">
    <source>
        <dbReference type="Proteomes" id="UP000255367"/>
    </source>
</evidence>
<keyword evidence="9 14" id="KW-0406">Ion transport</keyword>
<dbReference type="InterPro" id="IPR000454">
    <property type="entry name" value="ATP_synth_F0_csu"/>
</dbReference>
<dbReference type="GO" id="GO:0045259">
    <property type="term" value="C:proton-transporting ATP synthase complex"/>
    <property type="evidence" value="ECO:0007669"/>
    <property type="project" value="UniProtKB-KW"/>
</dbReference>
<evidence type="ECO:0000259" key="16">
    <source>
        <dbReference type="Pfam" id="PF00137"/>
    </source>
</evidence>
<comment type="caution">
    <text evidence="14">Lacks conserved residue(s) required for the propagation of feature annotation.</text>
</comment>
<dbReference type="PROSITE" id="PS51257">
    <property type="entry name" value="PROKAR_LIPOPROTEIN"/>
    <property type="match status" value="1"/>
</dbReference>
<keyword evidence="8 14" id="KW-1133">Transmembrane helix</keyword>
<keyword evidence="15" id="KW-0732">Signal</keyword>
<comment type="similarity">
    <text evidence="2 14">Belongs to the ATPase C chain family.</text>
</comment>
<dbReference type="Pfam" id="PF00137">
    <property type="entry name" value="ATP-synt_C"/>
    <property type="match status" value="1"/>
</dbReference>
<dbReference type="Gene3D" id="1.20.20.10">
    <property type="entry name" value="F1F0 ATP synthase subunit C"/>
    <property type="match status" value="1"/>
</dbReference>
<dbReference type="InterPro" id="IPR002379">
    <property type="entry name" value="ATPase_proteolipid_c-like_dom"/>
</dbReference>
<dbReference type="InterPro" id="IPR038662">
    <property type="entry name" value="ATP_synth_F0_csu_sf"/>
</dbReference>
<evidence type="ECO:0000256" key="3">
    <source>
        <dbReference type="ARBA" id="ARBA00022448"/>
    </source>
</evidence>
<evidence type="ECO:0000256" key="5">
    <source>
        <dbReference type="ARBA" id="ARBA00022547"/>
    </source>
</evidence>
<evidence type="ECO:0000256" key="10">
    <source>
        <dbReference type="ARBA" id="ARBA00023121"/>
    </source>
</evidence>
<keyword evidence="5 14" id="KW-0138">CF(0)</keyword>
<dbReference type="Proteomes" id="UP000255367">
    <property type="component" value="Unassembled WGS sequence"/>
</dbReference>
<name>A0A380NN21_9FIRM</name>
<evidence type="ECO:0000256" key="11">
    <source>
        <dbReference type="ARBA" id="ARBA00023136"/>
    </source>
</evidence>
<dbReference type="PRINTS" id="PR00124">
    <property type="entry name" value="ATPASEC"/>
</dbReference>
<keyword evidence="3 14" id="KW-0813">Transport</keyword>
<dbReference type="RefSeq" id="WP_115310381.1">
    <property type="nucleotide sequence ID" value="NZ_UHIO01000001.1"/>
</dbReference>
<sequence>MEKAILLSVSVFSACLVAGLAALAAAFGDALAVRKAFEGMTRQPEMAGKIMTNLFISIGLIESIPIIATVIAIVLVFTDVVIGKL</sequence>
<dbReference type="NCBIfam" id="NF005363">
    <property type="entry name" value="PRK06876.1"/>
    <property type="match status" value="1"/>
</dbReference>
<feature type="site" description="Reversibly protonated during proton transport" evidence="14">
    <location>
        <position position="62"/>
    </location>
</feature>
<dbReference type="NCBIfam" id="TIGR01260">
    <property type="entry name" value="ATP_synt_c"/>
    <property type="match status" value="1"/>
</dbReference>
<dbReference type="FunFam" id="1.20.20.10:FF:000002">
    <property type="entry name" value="ATP synthase subunit c"/>
    <property type="match status" value="1"/>
</dbReference>
<dbReference type="SUPFAM" id="SSF81333">
    <property type="entry name" value="F1F0 ATP synthase subunit C"/>
    <property type="match status" value="1"/>
</dbReference>
<dbReference type="GO" id="GO:0005886">
    <property type="term" value="C:plasma membrane"/>
    <property type="evidence" value="ECO:0007669"/>
    <property type="project" value="UniProtKB-SubCell"/>
</dbReference>
<dbReference type="EMBL" id="UHIO01000001">
    <property type="protein sequence ID" value="SUP43564.1"/>
    <property type="molecule type" value="Genomic_DNA"/>
</dbReference>
<feature type="chain" id="PRO_5016590501" description="ATP synthase subunit c" evidence="15">
    <location>
        <begin position="25"/>
        <end position="85"/>
    </location>
</feature>
<evidence type="ECO:0000256" key="12">
    <source>
        <dbReference type="ARBA" id="ARBA00023310"/>
    </source>
</evidence>
<dbReference type="InterPro" id="IPR035921">
    <property type="entry name" value="F/V-ATP_Csub_sf"/>
</dbReference>
<evidence type="ECO:0000256" key="8">
    <source>
        <dbReference type="ARBA" id="ARBA00022989"/>
    </source>
</evidence>
<keyword evidence="6 14" id="KW-0812">Transmembrane</keyword>
<protein>
    <recommendedName>
        <fullName evidence="14">ATP synthase subunit c</fullName>
    </recommendedName>
    <alternativeName>
        <fullName evidence="14">ATP synthase F(0) sector subunit c</fullName>
    </alternativeName>
    <alternativeName>
        <fullName evidence="14">F-type ATPase subunit c</fullName>
        <shortName evidence="14">F-ATPase subunit c</shortName>
    </alternativeName>
    <alternativeName>
        <fullName evidence="14">Lipid-binding protein</fullName>
    </alternativeName>
</protein>
<dbReference type="HAMAP" id="MF_01396">
    <property type="entry name" value="ATP_synth_c_bact"/>
    <property type="match status" value="1"/>
</dbReference>
<feature type="signal peptide" evidence="15">
    <location>
        <begin position="1"/>
        <end position="24"/>
    </location>
</feature>
<comment type="function">
    <text evidence="14">Key component of the F(0) channel; it plays a direct role in translocation across the membrane. A homomeric c-ring of between 10-14 subunits forms the central stalk rotor element with the F(1) delta and epsilon subunits.</text>
</comment>
<evidence type="ECO:0000256" key="15">
    <source>
        <dbReference type="SAM" id="SignalP"/>
    </source>
</evidence>
<dbReference type="InterPro" id="IPR005953">
    <property type="entry name" value="ATP_synth_csu_bac/chlpt"/>
</dbReference>
<gene>
    <name evidence="14 17" type="primary">atpE</name>
    <name evidence="17" type="ORF">NCTC12020_01221</name>
</gene>
<keyword evidence="7 14" id="KW-0375">Hydrogen ion transport</keyword>
<dbReference type="CDD" id="cd18185">
    <property type="entry name" value="ATP-synt_Fo_c_ATPE"/>
    <property type="match status" value="1"/>
</dbReference>